<keyword evidence="2" id="KW-1185">Reference proteome</keyword>
<organism evidence="1 2">
    <name type="scientific">Salinarimonas soli</name>
    <dbReference type="NCBI Taxonomy" id="1638099"/>
    <lineage>
        <taxon>Bacteria</taxon>
        <taxon>Pseudomonadati</taxon>
        <taxon>Pseudomonadota</taxon>
        <taxon>Alphaproteobacteria</taxon>
        <taxon>Hyphomicrobiales</taxon>
        <taxon>Salinarimonadaceae</taxon>
        <taxon>Salinarimonas</taxon>
    </lineage>
</organism>
<evidence type="ECO:0000313" key="1">
    <source>
        <dbReference type="EMBL" id="KAA2236265.1"/>
    </source>
</evidence>
<dbReference type="OrthoDB" id="8019520at2"/>
<dbReference type="EMBL" id="VUOA01000028">
    <property type="protein sequence ID" value="KAA2236265.1"/>
    <property type="molecule type" value="Genomic_DNA"/>
</dbReference>
<comment type="caution">
    <text evidence="1">The sequence shown here is derived from an EMBL/GenBank/DDBJ whole genome shotgun (WGS) entry which is preliminary data.</text>
</comment>
<reference evidence="1 2" key="1">
    <citation type="submission" date="2019-09" db="EMBL/GenBank/DDBJ databases">
        <title>Salinarimonas rosea gen. nov., sp. nov., a new member of the a-2 subgroup of the Proteobacteria.</title>
        <authorList>
            <person name="Liu J."/>
        </authorList>
    </citation>
    <scope>NUCLEOTIDE SEQUENCE [LARGE SCALE GENOMIC DNA]</scope>
    <source>
        <strain evidence="1 2">BN140002</strain>
    </source>
</reference>
<protein>
    <submittedName>
        <fullName evidence="1">Uncharacterized protein</fullName>
    </submittedName>
</protein>
<dbReference type="RefSeq" id="WP_149819414.1">
    <property type="nucleotide sequence ID" value="NZ_VUOA01000028.1"/>
</dbReference>
<proteinExistence type="predicted"/>
<accession>A0A5B2VC35</accession>
<name>A0A5B2VC35_9HYPH</name>
<evidence type="ECO:0000313" key="2">
    <source>
        <dbReference type="Proteomes" id="UP000323142"/>
    </source>
</evidence>
<gene>
    <name evidence="1" type="ORF">F0L46_16285</name>
</gene>
<dbReference type="Proteomes" id="UP000323142">
    <property type="component" value="Unassembled WGS sequence"/>
</dbReference>
<dbReference type="AlphaFoldDB" id="A0A5B2VC35"/>
<reference evidence="1 2" key="2">
    <citation type="submission" date="2019-09" db="EMBL/GenBank/DDBJ databases">
        <authorList>
            <person name="Jin C."/>
        </authorList>
    </citation>
    <scope>NUCLEOTIDE SEQUENCE [LARGE SCALE GENOMIC DNA]</scope>
    <source>
        <strain evidence="1 2">BN140002</strain>
    </source>
</reference>
<sequence length="75" mass="7863">MLTIVRCAVVIGVIYALSPVRDAAPGAPPAAKTSLQPGDAARLWEAVPENARRALLDTLAREALDRAAGAERTAR</sequence>